<dbReference type="SMART" id="SM00267">
    <property type="entry name" value="GGDEF"/>
    <property type="match status" value="1"/>
</dbReference>
<gene>
    <name evidence="5" type="ORF">PSQ39_02135</name>
</gene>
<feature type="transmembrane region" description="Helical" evidence="3">
    <location>
        <begin position="12"/>
        <end position="30"/>
    </location>
</feature>
<dbReference type="PANTHER" id="PTHR45138">
    <property type="entry name" value="REGULATORY COMPONENTS OF SENSORY TRANSDUCTION SYSTEM"/>
    <property type="match status" value="1"/>
</dbReference>
<dbReference type="NCBIfam" id="TIGR00254">
    <property type="entry name" value="GGDEF"/>
    <property type="match status" value="1"/>
</dbReference>
<dbReference type="PANTHER" id="PTHR45138:SF9">
    <property type="entry name" value="DIGUANYLATE CYCLASE DGCM-RELATED"/>
    <property type="match status" value="1"/>
</dbReference>
<dbReference type="CDD" id="cd01949">
    <property type="entry name" value="GGDEF"/>
    <property type="match status" value="1"/>
</dbReference>
<comment type="caution">
    <text evidence="5">The sequence shown here is derived from an EMBL/GenBank/DDBJ whole genome shotgun (WGS) entry which is preliminary data.</text>
</comment>
<evidence type="ECO:0000259" key="4">
    <source>
        <dbReference type="PROSITE" id="PS50887"/>
    </source>
</evidence>
<name>A0ABT5ME89_9BURK</name>
<evidence type="ECO:0000313" key="6">
    <source>
        <dbReference type="Proteomes" id="UP001528672"/>
    </source>
</evidence>
<keyword evidence="3" id="KW-0812">Transmembrane</keyword>
<dbReference type="Gene3D" id="3.30.70.270">
    <property type="match status" value="1"/>
</dbReference>
<dbReference type="SUPFAM" id="SSF55073">
    <property type="entry name" value="Nucleotide cyclase"/>
    <property type="match status" value="1"/>
</dbReference>
<keyword evidence="3" id="KW-0472">Membrane</keyword>
<dbReference type="InterPro" id="IPR029787">
    <property type="entry name" value="Nucleotide_cyclase"/>
</dbReference>
<keyword evidence="6" id="KW-1185">Reference proteome</keyword>
<dbReference type="GO" id="GO:0052621">
    <property type="term" value="F:diguanylate cyclase activity"/>
    <property type="evidence" value="ECO:0007669"/>
    <property type="project" value="UniProtKB-EC"/>
</dbReference>
<dbReference type="InterPro" id="IPR000160">
    <property type="entry name" value="GGDEF_dom"/>
</dbReference>
<accession>A0ABT5ME89</accession>
<dbReference type="InterPro" id="IPR021796">
    <property type="entry name" value="Tll0287-like_dom"/>
</dbReference>
<comment type="catalytic activity">
    <reaction evidence="2">
        <text>2 GTP = 3',3'-c-di-GMP + 2 diphosphate</text>
        <dbReference type="Rhea" id="RHEA:24898"/>
        <dbReference type="ChEBI" id="CHEBI:33019"/>
        <dbReference type="ChEBI" id="CHEBI:37565"/>
        <dbReference type="ChEBI" id="CHEBI:58805"/>
        <dbReference type="EC" id="2.7.7.65"/>
    </reaction>
</comment>
<organism evidence="5 6">
    <name type="scientific">Curvibacter microcysteis</name>
    <dbReference type="NCBI Taxonomy" id="3026419"/>
    <lineage>
        <taxon>Bacteria</taxon>
        <taxon>Pseudomonadati</taxon>
        <taxon>Pseudomonadota</taxon>
        <taxon>Betaproteobacteria</taxon>
        <taxon>Burkholderiales</taxon>
        <taxon>Comamonadaceae</taxon>
        <taxon>Curvibacter</taxon>
    </lineage>
</organism>
<dbReference type="PROSITE" id="PS50887">
    <property type="entry name" value="GGDEF"/>
    <property type="match status" value="1"/>
</dbReference>
<dbReference type="Pfam" id="PF00990">
    <property type="entry name" value="GGDEF"/>
    <property type="match status" value="1"/>
</dbReference>
<dbReference type="Proteomes" id="UP001528672">
    <property type="component" value="Unassembled WGS sequence"/>
</dbReference>
<dbReference type="InterPro" id="IPR043128">
    <property type="entry name" value="Rev_trsase/Diguanyl_cyclase"/>
</dbReference>
<dbReference type="Pfam" id="PF11845">
    <property type="entry name" value="Tll0287-like"/>
    <property type="match status" value="1"/>
</dbReference>
<sequence>MPVSIRARLNQMLLFMTVLGMAIATSWAWWITRAQVLRDVEAVASQHMAMAQAMRRYTELHVREALMADARQFHPASVPSFAATTAMALLREDYPNLDYREVALQPTVPAHQPQGWERVAVDAFRADPTLTTLQTRACSTDEQHWCLAKPLRATAACLHCHGQPEQAPPAMLARYGAGNGFGWREGEVIGAQLVSVPLTPLWSRVYRAMWRTAGLSLGIMALFFLIMNFALKRLVISPLQANSDGWQRLASEDPLTGLANRREFNLRAEQAQRWAEREGRPLSFIVLDLDHFKQLNDRFGHAEGDGVLRTMGQLLAQSTRHRDLPARLGGEEFAVMVPGHDLMEAQRFAEALRHKVEFTVFPRGLPVTTSLGVAQWQPGESVADTLQRADEALYRAKAAGRNSVCLAP</sequence>
<feature type="transmembrane region" description="Helical" evidence="3">
    <location>
        <begin position="208"/>
        <end position="231"/>
    </location>
</feature>
<evidence type="ECO:0000256" key="3">
    <source>
        <dbReference type="SAM" id="Phobius"/>
    </source>
</evidence>
<keyword evidence="3" id="KW-1133">Transmembrane helix</keyword>
<keyword evidence="5" id="KW-0808">Transferase</keyword>
<protein>
    <recommendedName>
        <fullName evidence="1">diguanylate cyclase</fullName>
        <ecNumber evidence="1">2.7.7.65</ecNumber>
    </recommendedName>
</protein>
<keyword evidence="5" id="KW-0548">Nucleotidyltransferase</keyword>
<dbReference type="RefSeq" id="WP_273924944.1">
    <property type="nucleotide sequence ID" value="NZ_JAQSIN010000005.1"/>
</dbReference>
<evidence type="ECO:0000256" key="2">
    <source>
        <dbReference type="ARBA" id="ARBA00034247"/>
    </source>
</evidence>
<dbReference type="InterPro" id="IPR050469">
    <property type="entry name" value="Diguanylate_Cyclase"/>
</dbReference>
<evidence type="ECO:0000313" key="5">
    <source>
        <dbReference type="EMBL" id="MDD0813421.1"/>
    </source>
</evidence>
<reference evidence="5 6" key="1">
    <citation type="submission" date="2023-02" db="EMBL/GenBank/DDBJ databases">
        <title>Bacterial whole genome sequence for Curvibacter sp. HBC28.</title>
        <authorList>
            <person name="Le V."/>
            <person name="Ko S.-R."/>
            <person name="Ahn C.-Y."/>
            <person name="Oh H.-M."/>
        </authorList>
    </citation>
    <scope>NUCLEOTIDE SEQUENCE [LARGE SCALE GENOMIC DNA]</scope>
    <source>
        <strain evidence="5 6">HBC28</strain>
    </source>
</reference>
<proteinExistence type="predicted"/>
<dbReference type="EMBL" id="JAQSIO010000001">
    <property type="protein sequence ID" value="MDD0813421.1"/>
    <property type="molecule type" value="Genomic_DNA"/>
</dbReference>
<dbReference type="EC" id="2.7.7.65" evidence="1"/>
<feature type="domain" description="GGDEF" evidence="4">
    <location>
        <begin position="280"/>
        <end position="408"/>
    </location>
</feature>
<evidence type="ECO:0000256" key="1">
    <source>
        <dbReference type="ARBA" id="ARBA00012528"/>
    </source>
</evidence>